<gene>
    <name evidence="3" type="ORF">OGM63_26860</name>
</gene>
<dbReference type="NCBIfam" id="NF033510">
    <property type="entry name" value="Ca_tandemer"/>
    <property type="match status" value="6"/>
</dbReference>
<feature type="region of interest" description="Disordered" evidence="1">
    <location>
        <begin position="1946"/>
        <end position="1967"/>
    </location>
</feature>
<organism evidence="3 4">
    <name type="scientific">Plectonema radiosum NIES-515</name>
    <dbReference type="NCBI Taxonomy" id="2986073"/>
    <lineage>
        <taxon>Bacteria</taxon>
        <taxon>Bacillati</taxon>
        <taxon>Cyanobacteriota</taxon>
        <taxon>Cyanophyceae</taxon>
        <taxon>Oscillatoriophycideae</taxon>
        <taxon>Oscillatoriales</taxon>
        <taxon>Microcoleaceae</taxon>
        <taxon>Plectonema</taxon>
    </lineage>
</organism>
<dbReference type="InterPro" id="IPR002126">
    <property type="entry name" value="Cadherin-like_dom"/>
</dbReference>
<accession>A0ABT3B6T1</accession>
<protein>
    <submittedName>
        <fullName evidence="3">Ig-like domain-containing protein</fullName>
    </submittedName>
</protein>
<feature type="domain" description="Cadherin" evidence="2">
    <location>
        <begin position="2180"/>
        <end position="2271"/>
    </location>
</feature>
<feature type="region of interest" description="Disordered" evidence="1">
    <location>
        <begin position="85"/>
        <end position="124"/>
    </location>
</feature>
<dbReference type="Gene3D" id="2.60.40.10">
    <property type="entry name" value="Immunoglobulins"/>
    <property type="match status" value="15"/>
</dbReference>
<evidence type="ECO:0000313" key="3">
    <source>
        <dbReference type="EMBL" id="MCV3217086.1"/>
    </source>
</evidence>
<dbReference type="RefSeq" id="WP_263748779.1">
    <property type="nucleotide sequence ID" value="NZ_JAOWRF010000386.1"/>
</dbReference>
<sequence length="3746" mass="396537">MANKDAFNNNTPNNDGVFGNSLIDDATLVKPLTDSPSPLGITQSKDKNSGNYDPFAPLNDDTKSSDSKTDQTAVVKALEQPSVFTQPNLLPVTQSTSTNNKNTDKLTGNKQNTPLLGATETDPLTGNPKSALFAANSITPPIPNFAIRTESTVRFNGGGDLDGNPLDKDDDALIYAAKGFTINGNITLPVQRNASGNPILDASGKPILINNAVAVSSGYTVANGPSNQYAGLIPPPVIPLQTINVPAYTDLKQQELNRRIAVGTPTVTFNISQNPIKNANDWNAKFPSAGTQSNPTAVRVIGGGLEIPNGVTINNYVITVDSGDITFKGNNHTLNNVMLVANNGSIDMARAQTLDIAVFASNSITMAGNARFEGVTTIANGSNSGSITFNGASKNLNSSNKMQVVSQGSITWSGASDTRGTFISAGDFTFNGNSTLYGSINAKGNITFNGQATVTYAADTAPDFIAPVIAASLEKDTARNNTTNTDKITSDPTIIGSVTDTSSIAEFKAGFNSNNTANFTNVLAQRNADGSFRLTRSQLEQIYGGTLPDGTHTLKLQAKDASGNTTSVYEFTFTLDTTEPAPSNLDLTATTDSGRSDTDNITNNTAPAITGNANAGALVQLSNSGQVIGSSTADSTGKWQITSSTLTNGTYNLTATATDIAGNVSAASQPLSITIDTVAPISPTLKLTAATDTGISNSDGITKNNTPIIAGTAEANSTVKLYKDGQLVGTTNASVNGEWQVQLGTLANSNHVFTATSTDTAGNISAPSTQYTVTVDTQINPPSNLDLATPSDSGISNVDNITKVTTPIITGNADANTTVQLFNAGQIVGQATTGSDGKWQITTNNLANGTYNLSAQATDIAGNVSTSSPPLQVIIDSALPQITLTTPINTQPLQQNAKLTGNVDGTGSSIIALQYRFDNNAEIALPFSFTGVFDSNIDFTGISNGSHTLSIIATDTAGNIKTTQYNVTVALDQNAPVIAASLQRDTATFGVTNTDKITFDPTITGTVIDASNVVEFKAGFNNAIAANFVNVLPYRNSNGSFTFDRTLLNTIYSASINGGTSAAVLPDGQHTLKLVAKDNYGNVSGNYEFTFTLDTTTPTPILSLVVSSDTGISQSDRITNDLTPTITGNGEFGASVQLFNGTQVVGQTTVGTSGIWQITTSELTDGVKSLSAIASDIAGNTSTSTPIGITIDTLLPQLTLTTPIESSPLQPGAKLTGNINGTGSPLTAFSYRFNLGTEIPVNFNAAGTFDQNLDFTGLGNGNHTLTITAIDTAGNILTNQYNVTINLDIAAPVIMAALVRDTAANGATNLDKITFDPSIIGSVVDASQVAEFKAGFDNTPVANFINVLPQRNTDGTFSLTRTQLETIYSAGVNSGNGTNGGTLPDGVRTLKLIAKDEFGNQSDVYSFSFTLDTVTPTPSNLDLPASKDTGVSNADNITKNASPTITGNAEIGATVKLINNADGLLIGLSTVSASGIWQIDVNNLVNGIYNLSAIASDIAGNVSTPSTPFTITIDSVAPTLTLTTPIDTTPLNQGARFVGSANGTGSAIASISYRFNSGTEVPLIVSSNGTNAAFNQQLDLTGLPNGNHILTVTTTDVAGNIFTKQYNVTVNIDTEAPIITVSLVRDTAPGNATNSDRITNNPAITGTVSDANRVVELKAGLNNTAINSFVDITAQIQPNGSFTLDNSALAAIYNATNSGNSSNNLIPDGTYTLRLVAKDEFGNTSPTKEYTFTLDTTTPAPTNLDLPASIDSGVSATDNITNFNTPTITGNAEANSTVQLFNNGNVVGEATTNADGIWQIVTSDLTDGTYNLNAQATDIAGNVSSISTPIQLIIDRTLPQLNLTTPIDNAPLTTGAKLIGNVDGTGSGIASLSYRFDNSSEVSVTLDNANNFNQQLDLTALTSGSHVLTLVATDIAGNVKTISYNVTINNDTIAPLITAGLKNDTAPSGTINSNPNDEKLSDTPSESLRDRITYDPSITGFVTDTSSIASFKAGFNNQTAANFVDVFAQLNTDGSFNFNRTTLEAIYGGRIPDGAHTLRLIASDSYGNTSNAFSFTFTLDTNIAQPTFNLDAASDSGTIGDNKTKFNTVTLTGLTEPGAILILEQTGANGATSPVLGQNGTPLTVTADNTGKYNFTNVSLAAGNNTFTVRATDIAGNTSSFSTIIYRFSAPTAINLTHNTVAENSAVGTVIGELSSIDPDSGDTHTYTLIDNAGGRFQIVDNKLQVANGTLLDFETNTQHTVIIRSTDKNGLILDKTQAIAITNVNEVPIFTSTPNNTTVESGSTFTYNITTTDPDAGDIRTLNAVGLPTWLTFTDNGNGTATITGTPNQNQLGLFNIAITATDAGGLKATQNIIIGSQITLSEQTNFSPKRNFGLTIPVTPSILTFKIDPSFDLSDTKFINDAFEVALVDANGISLVHAIGKGRDAFFNLTEGEPVGNGAGATYNPTTKTVSLNLVGVKPGEAQLIFRLVNDDKDTATSVRITDFALVAAPAGTVAATQTQFATEIRPNAAPNFNTLVDVSNSLAAQYQRSSFNADTKTLYADIAVRNIGSYSVDVPVLVAVKNISDPSVILRNPDGVTPDGIPYYDFTSLVASGKLNPQGESGSRSLAFYNPNGVQFTYDVVVLAQLNVKPVIESKPVVEVIGGQEYRYDVNATDPNGDSVTYKLLTSPEGMTIEENTGLITWNTLSSNKGNQSIVVEVSDGRGGVTLQNYILSVIDTPPNRPPIFTTTPIVDAYINKLYKYDADAVDPDGDYPLSYSLIVGPNGMTVNPSTGVVEWTPPPVLVLGDTVLGLFGIPGENDEFTFSGTKGQRIYFDPLQYSGDYYNWRFDVYSPSNIKVINGADFRWDNNQLLTLTEDGNYRIVVDAQGDYVGNYGFSVIDSNLVPVVPFDTVIKGSLSPGSEDDVFRFTGNKGQKLYFDELSKDGSLDWVVYNASNQVVASNDNFDDMEVDLLADGQYILALRGKSAFSSTVDYSFTIVTPDIITKPLTLGSNDNPHIVSGAISEKGEQDIYIFTGTAGQQLFYDALGGDYFTLTLYDPTNNIIYSADNRYDRGPDNNLTLGMSGTYKVVIDGNGSDIGSYKFQFLDKAAAPEKNLDTDIIGQFKNDSIESHLYRFNIPNGGKYVYIDGQVGGGNSWLLYEPNGQYVTGNSINNDWRGTLKQGEYLLVMQGNGSSDPNYNVRVVTPETPQPQVIISGETVDKTITKKGSYYTYTFAGEAGQQLFYDALGGDYFTLHLIDPAGREIYSTDNRYDRGPDYSLTLGMSGTYKVVIDGDDDVIGSYKFRFLNKADAQLKALDTDIIGTIDNDGIGSTLYRFNIPSGGKYVYIDGQTGGGNTWLLYEPNGQYVTSNSINSDRRLTLKEGEYLLVMQGNGSSDPNYNVRVVTPETPQPQVIISGETVDKTITKKGSYHTYTFAGEAGQQLFYDALGGDYFTLHLIDPTGQEIYSTDNRYDRGPDYNLTLGMSGTYKVVIDGGDDVTGSYKFRFLNKADAQLKALDTDIVGTIDNGGIGSTLYRFNIPSGSRKKVNLGGTVGSSPNNWILYKSNGQLVSYASINDNQDLTLDQGEYLLVMQGNGGSDPNYQVQIKTLETTSISPSTGTSISFGQEVSGSINTVDGSKTYTFTGEAGQQLFYDGLGGDQFAVRIYDPTGRNLFDGYYKDSRYDYDSNDGRLVLTTSGTYQVEVKTEGEGIGNYKFRLLNKADSLAKNLDTDIIGQFDNDNLGTTGYRITIPTGGKYVYIDGQ</sequence>
<comment type="caution">
    <text evidence="3">The sequence shown here is derived from an EMBL/GenBank/DDBJ whole genome shotgun (WGS) entry which is preliminary data.</text>
</comment>
<name>A0ABT3B6T1_9CYAN</name>
<feature type="compositionally biased region" description="Polar residues" evidence="1">
    <location>
        <begin position="1946"/>
        <end position="1955"/>
    </location>
</feature>
<dbReference type="SMART" id="SM00736">
    <property type="entry name" value="CADG"/>
    <property type="match status" value="2"/>
</dbReference>
<dbReference type="Pfam" id="PF19077">
    <property type="entry name" value="Big_13"/>
    <property type="match status" value="7"/>
</dbReference>
<feature type="domain" description="Cadherin" evidence="2">
    <location>
        <begin position="2634"/>
        <end position="2728"/>
    </location>
</feature>
<dbReference type="Pfam" id="PF05345">
    <property type="entry name" value="He_PIG"/>
    <property type="match status" value="2"/>
</dbReference>
<dbReference type="SUPFAM" id="SSF49313">
    <property type="entry name" value="Cadherin-like"/>
    <property type="match status" value="3"/>
</dbReference>
<evidence type="ECO:0000259" key="2">
    <source>
        <dbReference type="PROSITE" id="PS50268"/>
    </source>
</evidence>
<dbReference type="InterPro" id="IPR015919">
    <property type="entry name" value="Cadherin-like_sf"/>
</dbReference>
<proteinExistence type="predicted"/>
<feature type="region of interest" description="Disordered" evidence="1">
    <location>
        <begin position="29"/>
        <end position="72"/>
    </location>
</feature>
<dbReference type="EMBL" id="JAOWRF010000386">
    <property type="protein sequence ID" value="MCV3217086.1"/>
    <property type="molecule type" value="Genomic_DNA"/>
</dbReference>
<feature type="compositionally biased region" description="Basic and acidic residues" evidence="1">
    <location>
        <begin position="1956"/>
        <end position="1967"/>
    </location>
</feature>
<reference evidence="3 4" key="1">
    <citation type="submission" date="2022-10" db="EMBL/GenBank/DDBJ databases">
        <title>Identification of biosynthetic pathway for the production of the potent trypsin inhibitor radiosumin.</title>
        <authorList>
            <person name="Fewer D.P."/>
            <person name="Delbaje E."/>
            <person name="Ouyang X."/>
            <person name="Agostino P.D."/>
            <person name="Wahlsten M."/>
            <person name="Jokela J."/>
            <person name="Permi P."/>
            <person name="Haapaniemi E."/>
            <person name="Koistinen H."/>
        </authorList>
    </citation>
    <scope>NUCLEOTIDE SEQUENCE [LARGE SCALE GENOMIC DNA]</scope>
    <source>
        <strain evidence="3 4">NIES-515</strain>
    </source>
</reference>
<dbReference type="Gene3D" id="2.60.40.60">
    <property type="entry name" value="Cadherins"/>
    <property type="match status" value="1"/>
</dbReference>
<dbReference type="Proteomes" id="UP001526143">
    <property type="component" value="Unassembled WGS sequence"/>
</dbReference>
<dbReference type="InterPro" id="IPR044016">
    <property type="entry name" value="Big_13"/>
</dbReference>
<feature type="non-terminal residue" evidence="3">
    <location>
        <position position="3746"/>
    </location>
</feature>
<keyword evidence="4" id="KW-1185">Reference proteome</keyword>
<feature type="compositionally biased region" description="Polar residues" evidence="1">
    <location>
        <begin position="85"/>
        <end position="114"/>
    </location>
</feature>
<feature type="compositionally biased region" description="Polar residues" evidence="1">
    <location>
        <begin position="34"/>
        <end position="43"/>
    </location>
</feature>
<evidence type="ECO:0000256" key="1">
    <source>
        <dbReference type="SAM" id="MobiDB-lite"/>
    </source>
</evidence>
<dbReference type="InterPro" id="IPR013783">
    <property type="entry name" value="Ig-like_fold"/>
</dbReference>
<dbReference type="Gene3D" id="2.60.120.380">
    <property type="match status" value="8"/>
</dbReference>
<dbReference type="InterPro" id="IPR006644">
    <property type="entry name" value="Cadg"/>
</dbReference>
<dbReference type="PROSITE" id="PS50268">
    <property type="entry name" value="CADHERIN_2"/>
    <property type="match status" value="2"/>
</dbReference>
<feature type="compositionally biased region" description="Basic and acidic residues" evidence="1">
    <location>
        <begin position="60"/>
        <end position="69"/>
    </location>
</feature>
<dbReference type="CDD" id="cd11304">
    <property type="entry name" value="Cadherin_repeat"/>
    <property type="match status" value="1"/>
</dbReference>
<evidence type="ECO:0000313" key="4">
    <source>
        <dbReference type="Proteomes" id="UP001526143"/>
    </source>
</evidence>